<gene>
    <name evidence="6" type="ORF">IAA66_04295</name>
</gene>
<dbReference type="InterPro" id="IPR050659">
    <property type="entry name" value="Peptidase_M24B"/>
</dbReference>
<protein>
    <submittedName>
        <fullName evidence="6">Aminopeptidase P family protein</fullName>
    </submittedName>
</protein>
<dbReference type="GO" id="GO:0046872">
    <property type="term" value="F:metal ion binding"/>
    <property type="evidence" value="ECO:0007669"/>
    <property type="project" value="UniProtKB-KW"/>
</dbReference>
<feature type="domain" description="Peptidase M24" evidence="4">
    <location>
        <begin position="139"/>
        <end position="341"/>
    </location>
</feature>
<reference evidence="6" key="2">
    <citation type="journal article" date="2021" name="PeerJ">
        <title>Extensive microbial diversity within the chicken gut microbiome revealed by metagenomics and culture.</title>
        <authorList>
            <person name="Gilroy R."/>
            <person name="Ravi A."/>
            <person name="Getino M."/>
            <person name="Pursley I."/>
            <person name="Horton D.L."/>
            <person name="Alikhan N.F."/>
            <person name="Baker D."/>
            <person name="Gharbi K."/>
            <person name="Hall N."/>
            <person name="Watson M."/>
            <person name="Adriaenssens E.M."/>
            <person name="Foster-Nyarko E."/>
            <person name="Jarju S."/>
            <person name="Secka A."/>
            <person name="Antonio M."/>
            <person name="Oren A."/>
            <person name="Chaudhuri R.R."/>
            <person name="La Ragione R."/>
            <person name="Hildebrand F."/>
            <person name="Pallen M.J."/>
        </authorList>
    </citation>
    <scope>NUCLEOTIDE SEQUENCE</scope>
    <source>
        <strain evidence="6">ChiHile30-977</strain>
    </source>
</reference>
<evidence type="ECO:0000313" key="6">
    <source>
        <dbReference type="EMBL" id="HIQ62793.1"/>
    </source>
</evidence>
<evidence type="ECO:0000259" key="5">
    <source>
        <dbReference type="Pfam" id="PF01321"/>
    </source>
</evidence>
<evidence type="ECO:0000313" key="7">
    <source>
        <dbReference type="Proteomes" id="UP000886819"/>
    </source>
</evidence>
<dbReference type="SUPFAM" id="SSF53092">
    <property type="entry name" value="Creatinase/prolidase N-terminal domain"/>
    <property type="match status" value="1"/>
</dbReference>
<dbReference type="InterPro" id="IPR000994">
    <property type="entry name" value="Pept_M24"/>
</dbReference>
<dbReference type="PANTHER" id="PTHR46112">
    <property type="entry name" value="AMINOPEPTIDASE"/>
    <property type="match status" value="1"/>
</dbReference>
<evidence type="ECO:0000256" key="3">
    <source>
        <dbReference type="RuleBase" id="RU000590"/>
    </source>
</evidence>
<keyword evidence="6" id="KW-0645">Protease</keyword>
<dbReference type="PROSITE" id="PS00491">
    <property type="entry name" value="PROLINE_PEPTIDASE"/>
    <property type="match status" value="1"/>
</dbReference>
<dbReference type="CDD" id="cd01092">
    <property type="entry name" value="APP-like"/>
    <property type="match status" value="1"/>
</dbReference>
<dbReference type="Gene3D" id="3.90.230.10">
    <property type="entry name" value="Creatinase/methionine aminopeptidase superfamily"/>
    <property type="match status" value="1"/>
</dbReference>
<dbReference type="PANTHER" id="PTHR46112:SF3">
    <property type="entry name" value="AMINOPEPTIDASE YPDF"/>
    <property type="match status" value="1"/>
</dbReference>
<sequence>MYKERTDRLLALLKAAGAQGALIHKPSNMRWLSGYTGEGLVLVADGLRAILTDFRYTEQAEQQAPDYTVHMTTAERTAEKLAAELVGAQGAAVLAFEDDEVTVRGMKALTEAMPGVRFVPVDRRVEMLRERKDEEEIALVEKACAISCAAFEHMLGVIRPGMTELEIRFALENALYRGGAEKLAFDTIVATGPNGSLPHAIPGNRVVEKGHMVTMDFGARYGGYCADITRTVAVGSLDDKQRHVYDTVLQAQLRALDAIRPGARCSDVDRIARSFIDERGYAGRFGHGLGHAVGLDIHESPRLSPTCGQVLEAGIVITNEPGVYLPGQCGCRIEDTVLVTPDGCRRLTPATKELIIL</sequence>
<dbReference type="GO" id="GO:0004177">
    <property type="term" value="F:aminopeptidase activity"/>
    <property type="evidence" value="ECO:0007669"/>
    <property type="project" value="UniProtKB-KW"/>
</dbReference>
<accession>A0A9D1CIX8</accession>
<name>A0A9D1CIX8_9FIRM</name>
<dbReference type="InterPro" id="IPR001131">
    <property type="entry name" value="Peptidase_M24B_aminopep-P_CS"/>
</dbReference>
<keyword evidence="2" id="KW-0378">Hydrolase</keyword>
<dbReference type="Pfam" id="PF01321">
    <property type="entry name" value="Creatinase_N"/>
    <property type="match status" value="1"/>
</dbReference>
<dbReference type="EMBL" id="DVFI01000063">
    <property type="protein sequence ID" value="HIQ62793.1"/>
    <property type="molecule type" value="Genomic_DNA"/>
</dbReference>
<comment type="similarity">
    <text evidence="3">Belongs to the peptidase M24B family.</text>
</comment>
<dbReference type="Gene3D" id="3.40.350.10">
    <property type="entry name" value="Creatinase/prolidase N-terminal domain"/>
    <property type="match status" value="1"/>
</dbReference>
<dbReference type="InterPro" id="IPR000587">
    <property type="entry name" value="Creatinase_N"/>
</dbReference>
<evidence type="ECO:0000256" key="1">
    <source>
        <dbReference type="ARBA" id="ARBA00022723"/>
    </source>
</evidence>
<reference evidence="6" key="1">
    <citation type="submission" date="2020-10" db="EMBL/GenBank/DDBJ databases">
        <authorList>
            <person name="Gilroy R."/>
        </authorList>
    </citation>
    <scope>NUCLEOTIDE SEQUENCE</scope>
    <source>
        <strain evidence="6">ChiHile30-977</strain>
    </source>
</reference>
<comment type="caution">
    <text evidence="6">The sequence shown here is derived from an EMBL/GenBank/DDBJ whole genome shotgun (WGS) entry which is preliminary data.</text>
</comment>
<feature type="domain" description="Creatinase N-terminal" evidence="5">
    <location>
        <begin position="5"/>
        <end position="130"/>
    </location>
</feature>
<proteinExistence type="inferred from homology"/>
<dbReference type="SUPFAM" id="SSF55920">
    <property type="entry name" value="Creatinase/aminopeptidase"/>
    <property type="match status" value="1"/>
</dbReference>
<dbReference type="InterPro" id="IPR036005">
    <property type="entry name" value="Creatinase/aminopeptidase-like"/>
</dbReference>
<dbReference type="Proteomes" id="UP000886819">
    <property type="component" value="Unassembled WGS sequence"/>
</dbReference>
<keyword evidence="1 3" id="KW-0479">Metal-binding</keyword>
<keyword evidence="6" id="KW-0031">Aminopeptidase</keyword>
<evidence type="ECO:0000259" key="4">
    <source>
        <dbReference type="Pfam" id="PF00557"/>
    </source>
</evidence>
<dbReference type="Pfam" id="PF00557">
    <property type="entry name" value="Peptidase_M24"/>
    <property type="match status" value="1"/>
</dbReference>
<organism evidence="6 7">
    <name type="scientific">Candidatus Avichristensenella intestinipullorum</name>
    <dbReference type="NCBI Taxonomy" id="2840693"/>
    <lineage>
        <taxon>Bacteria</taxon>
        <taxon>Bacillati</taxon>
        <taxon>Bacillota</taxon>
        <taxon>Clostridia</taxon>
        <taxon>Candidatus Avichristensenella</taxon>
    </lineage>
</organism>
<dbReference type="InterPro" id="IPR029149">
    <property type="entry name" value="Creatin/AminoP/Spt16_N"/>
</dbReference>
<dbReference type="AlphaFoldDB" id="A0A9D1CIX8"/>
<evidence type="ECO:0000256" key="2">
    <source>
        <dbReference type="ARBA" id="ARBA00022801"/>
    </source>
</evidence>